<dbReference type="OrthoDB" id="9803927at2"/>
<dbReference type="AlphaFoldDB" id="A0A1E7Q5L4"/>
<dbReference type="GO" id="GO:0046872">
    <property type="term" value="F:metal ion binding"/>
    <property type="evidence" value="ECO:0007669"/>
    <property type="project" value="InterPro"/>
</dbReference>
<dbReference type="PROSITE" id="PS00785">
    <property type="entry name" value="5_NUCLEOTIDASE_1"/>
    <property type="match status" value="1"/>
</dbReference>
<reference evidence="7" key="1">
    <citation type="submission" date="2016-09" db="EMBL/GenBank/DDBJ databases">
        <authorList>
            <person name="Wan X."/>
            <person name="Hou S."/>
        </authorList>
    </citation>
    <scope>NUCLEOTIDE SEQUENCE [LARGE SCALE GENOMIC DNA]</scope>
    <source>
        <strain evidence="7">KH87</strain>
    </source>
</reference>
<evidence type="ECO:0000259" key="4">
    <source>
        <dbReference type="Pfam" id="PF00149"/>
    </source>
</evidence>
<proteinExistence type="inferred from homology"/>
<organism evidence="6 7">
    <name type="scientific">Rheinheimera salexigens</name>
    <dbReference type="NCBI Taxonomy" id="1628148"/>
    <lineage>
        <taxon>Bacteria</taxon>
        <taxon>Pseudomonadati</taxon>
        <taxon>Pseudomonadota</taxon>
        <taxon>Gammaproteobacteria</taxon>
        <taxon>Chromatiales</taxon>
        <taxon>Chromatiaceae</taxon>
        <taxon>Rheinheimera</taxon>
    </lineage>
</organism>
<evidence type="ECO:0000256" key="2">
    <source>
        <dbReference type="ARBA" id="ARBA00022729"/>
    </source>
</evidence>
<feature type="domain" description="5'-Nucleotidase C-terminal" evidence="5">
    <location>
        <begin position="415"/>
        <end position="570"/>
    </location>
</feature>
<dbReference type="InterPro" id="IPR004843">
    <property type="entry name" value="Calcineurin-like_PHP"/>
</dbReference>
<dbReference type="SUPFAM" id="SSF55816">
    <property type="entry name" value="5'-nucleotidase (syn. UDP-sugar hydrolase), C-terminal domain"/>
    <property type="match status" value="1"/>
</dbReference>
<evidence type="ECO:0000256" key="3">
    <source>
        <dbReference type="RuleBase" id="RU362119"/>
    </source>
</evidence>
<keyword evidence="3" id="KW-0547">Nucleotide-binding</keyword>
<dbReference type="Pfam" id="PF02872">
    <property type="entry name" value="5_nucleotid_C"/>
    <property type="match status" value="1"/>
</dbReference>
<dbReference type="PANTHER" id="PTHR11575:SF24">
    <property type="entry name" value="5'-NUCLEOTIDASE"/>
    <property type="match status" value="1"/>
</dbReference>
<dbReference type="GO" id="GO:0030288">
    <property type="term" value="C:outer membrane-bounded periplasmic space"/>
    <property type="evidence" value="ECO:0007669"/>
    <property type="project" value="TreeGrafter"/>
</dbReference>
<gene>
    <name evidence="6" type="ORF">BI198_07610</name>
</gene>
<dbReference type="EMBL" id="MKEK01000001">
    <property type="protein sequence ID" value="OEY69447.1"/>
    <property type="molecule type" value="Genomic_DNA"/>
</dbReference>
<dbReference type="Gene3D" id="3.90.780.10">
    <property type="entry name" value="5'-Nucleotidase, C-terminal domain"/>
    <property type="match status" value="1"/>
</dbReference>
<dbReference type="InterPro" id="IPR006146">
    <property type="entry name" value="5'-Nucleotdase_CS"/>
</dbReference>
<dbReference type="PANTHER" id="PTHR11575">
    <property type="entry name" value="5'-NUCLEOTIDASE-RELATED"/>
    <property type="match status" value="1"/>
</dbReference>
<dbReference type="InterPro" id="IPR029052">
    <property type="entry name" value="Metallo-depent_PP-like"/>
</dbReference>
<dbReference type="Pfam" id="PF00149">
    <property type="entry name" value="Metallophos"/>
    <property type="match status" value="1"/>
</dbReference>
<keyword evidence="2" id="KW-0732">Signal</keyword>
<evidence type="ECO:0000256" key="1">
    <source>
        <dbReference type="ARBA" id="ARBA00006654"/>
    </source>
</evidence>
<dbReference type="SUPFAM" id="SSF56300">
    <property type="entry name" value="Metallo-dependent phosphatases"/>
    <property type="match status" value="1"/>
</dbReference>
<dbReference type="Proteomes" id="UP000242258">
    <property type="component" value="Unassembled WGS sequence"/>
</dbReference>
<name>A0A1E7Q5L4_9GAMM</name>
<evidence type="ECO:0000259" key="5">
    <source>
        <dbReference type="Pfam" id="PF02872"/>
    </source>
</evidence>
<dbReference type="Gene3D" id="3.60.21.10">
    <property type="match status" value="1"/>
</dbReference>
<keyword evidence="3" id="KW-0378">Hydrolase</keyword>
<feature type="domain" description="Calcineurin-like phosphoesterase" evidence="4">
    <location>
        <begin position="32"/>
        <end position="267"/>
    </location>
</feature>
<comment type="caution">
    <text evidence="6">The sequence shown here is derived from an EMBL/GenBank/DDBJ whole genome shotgun (WGS) entry which is preliminary data.</text>
</comment>
<evidence type="ECO:0000313" key="7">
    <source>
        <dbReference type="Proteomes" id="UP000242258"/>
    </source>
</evidence>
<comment type="similarity">
    <text evidence="1 3">Belongs to the 5'-nucleotidase family.</text>
</comment>
<evidence type="ECO:0000313" key="6">
    <source>
        <dbReference type="EMBL" id="OEY69447.1"/>
    </source>
</evidence>
<keyword evidence="7" id="KW-1185">Reference proteome</keyword>
<dbReference type="InterPro" id="IPR006179">
    <property type="entry name" value="5_nucleotidase/apyrase"/>
</dbReference>
<dbReference type="GO" id="GO:0008768">
    <property type="term" value="F:UDP-sugar diphosphatase activity"/>
    <property type="evidence" value="ECO:0007669"/>
    <property type="project" value="TreeGrafter"/>
</dbReference>
<dbReference type="PRINTS" id="PR01607">
    <property type="entry name" value="APYRASEFAMLY"/>
</dbReference>
<accession>A0A1E7Q5L4</accession>
<dbReference type="GO" id="GO:0008253">
    <property type="term" value="F:5'-nucleotidase activity"/>
    <property type="evidence" value="ECO:0007669"/>
    <property type="project" value="TreeGrafter"/>
</dbReference>
<dbReference type="GO" id="GO:0009166">
    <property type="term" value="P:nucleotide catabolic process"/>
    <property type="evidence" value="ECO:0007669"/>
    <property type="project" value="InterPro"/>
</dbReference>
<dbReference type="RefSeq" id="WP_070049013.1">
    <property type="nucleotide sequence ID" value="NZ_CBCSDO010000005.1"/>
</dbReference>
<dbReference type="GO" id="GO:0000166">
    <property type="term" value="F:nucleotide binding"/>
    <property type="evidence" value="ECO:0007669"/>
    <property type="project" value="UniProtKB-KW"/>
</dbReference>
<protein>
    <submittedName>
        <fullName evidence="6">Bifunctional metallophosphatase/5'-nucleotidase</fullName>
    </submittedName>
</protein>
<dbReference type="STRING" id="1628148.BI198_07610"/>
<dbReference type="InterPro" id="IPR036907">
    <property type="entry name" value="5'-Nucleotdase_C_sf"/>
</dbReference>
<dbReference type="InterPro" id="IPR008334">
    <property type="entry name" value="5'-Nucleotdase_C"/>
</dbReference>
<sequence length="662" mass="71792">MRFISVFLSVFILLSCSQLPPTQSEVGLRLSLIHINDTHSHFDPSPAIVSDADKQALYTYIGGHPRLLTQATILRQQATEQGIPALFLHGGDAFKGSAYFELFEQEINIDILNRLQLDAMAMGNHEFDIGLTKLADFMAKVNFPILAANIDSQAEPILSNSINLQPYQLFIVKNNQFMPLADIKQAADQPVVAVFGLALEDMRAIATNTGHLVFNNEIASAQATVNALTNMGIKHIIALTHLGSQRDVALAAGVNGIDAIVGGHSHSLLGDFSHWHLGQQPAYAELITNPDGKGKTCVLQAGQFAQAMGNAIIEFTPAGELVACVGNNTILASNEFYVTAARDVASRIAAEKQEQTERYIAALPRTAIMAEDATMRQVLNSQYLPAVQQAYGAAISYTETVINHVRLPGTGGSDQHGSQLAGYIADGMTFWLNQPSLQAKTGKKVDFALIGAGNIRAALEAGTVYEGNIRLEVLPFDTPLSVMSILGADIEKLLTDIISASLVPGAHTGKYPYSGNLRYVAQQTASGEAKLSQLQVWHNGQWQDIAADTVYTMATTSYLADGNDGWQHLQHIQQQHSDRVDIILQSTQAIQQPSVFAVKRVNAKQDSSGAMSYLAEYKDVPSLPCKAENTDCKAAAQAFIDYLQAKPNLWQTPRQPTVTLQR</sequence>
<dbReference type="PROSITE" id="PS51257">
    <property type="entry name" value="PROKAR_LIPOPROTEIN"/>
    <property type="match status" value="1"/>
</dbReference>